<evidence type="ECO:0000313" key="2">
    <source>
        <dbReference type="EMBL" id="KUK95552.1"/>
    </source>
</evidence>
<name>A0A101IHV8_9EURY</name>
<protein>
    <submittedName>
        <fullName evidence="2">Uncharacterized protein</fullName>
    </submittedName>
</protein>
<proteinExistence type="predicted"/>
<evidence type="ECO:0000313" key="1">
    <source>
        <dbReference type="EMBL" id="KUK44600.1"/>
    </source>
</evidence>
<reference evidence="3 4" key="2">
    <citation type="journal article" date="2015" name="MBio">
        <title>Genome-Resolved Metagenomic Analysis Reveals Roles for Candidate Phyla and Other Microbial Community Members in Biogeochemical Transformations in Oil Reservoirs.</title>
        <authorList>
            <person name="Hu P."/>
            <person name="Tom L."/>
            <person name="Singh A."/>
            <person name="Thomas B.C."/>
            <person name="Baker B.J."/>
            <person name="Piceno Y.M."/>
            <person name="Andersen G.L."/>
            <person name="Banfield J.F."/>
        </authorList>
    </citation>
    <scope>NUCLEOTIDE SEQUENCE [LARGE SCALE GENOMIC DNA]</scope>
    <source>
        <strain evidence="1">57_489</strain>
    </source>
</reference>
<evidence type="ECO:0000313" key="3">
    <source>
        <dbReference type="Proteomes" id="UP000053961"/>
    </source>
</evidence>
<dbReference type="PATRIC" id="fig|301375.6.peg.954"/>
<dbReference type="EMBL" id="LGFT01000021">
    <property type="protein sequence ID" value="KUK44600.1"/>
    <property type="molecule type" value="Genomic_DNA"/>
</dbReference>
<sequence>MDISRHPPAMVKLVENMLDLHRRLSESKTGSEKTLLSRQIEATDRQIDNLVYELYGLTEEEITIVEDAAR</sequence>
<dbReference type="Proteomes" id="UP000057043">
    <property type="component" value="Unassembled WGS sequence"/>
</dbReference>
<gene>
    <name evidence="1" type="ORF">XD72_1052</name>
    <name evidence="2" type="ORF">XE07_1750</name>
</gene>
<organism evidence="2 3">
    <name type="scientific">Methanothrix harundinacea</name>
    <dbReference type="NCBI Taxonomy" id="301375"/>
    <lineage>
        <taxon>Archaea</taxon>
        <taxon>Methanobacteriati</taxon>
        <taxon>Methanobacteriota</taxon>
        <taxon>Stenosarchaea group</taxon>
        <taxon>Methanomicrobia</taxon>
        <taxon>Methanotrichales</taxon>
        <taxon>Methanotrichaceae</taxon>
        <taxon>Methanothrix</taxon>
    </lineage>
</organism>
<dbReference type="EMBL" id="LGHB01000032">
    <property type="protein sequence ID" value="KUK95552.1"/>
    <property type="molecule type" value="Genomic_DNA"/>
</dbReference>
<accession>A0A101IHV8</accession>
<dbReference type="AlphaFoldDB" id="A0A101IHV8"/>
<dbReference type="Proteomes" id="UP000053961">
    <property type="component" value="Unassembled WGS sequence"/>
</dbReference>
<comment type="caution">
    <text evidence="2">The sequence shown here is derived from an EMBL/GenBank/DDBJ whole genome shotgun (WGS) entry which is preliminary data.</text>
</comment>
<reference evidence="2" key="1">
    <citation type="journal article" date="2015" name="MBio">
        <title>Genome-resolved metagenomic analysis reveals roles for candidate phyla and other microbial community members in biogeochemical transformations in oil reservoirs.</title>
        <authorList>
            <person name="Hu P."/>
            <person name="Tom L."/>
            <person name="Singh A."/>
            <person name="Thomas B.C."/>
            <person name="Baker B.J."/>
            <person name="Piceno Y.M."/>
            <person name="Andersen G.L."/>
            <person name="Banfield J.F."/>
        </authorList>
    </citation>
    <scope>NUCLEOTIDE SEQUENCE [LARGE SCALE GENOMIC DNA]</scope>
    <source>
        <strain evidence="2">56_747</strain>
    </source>
</reference>
<evidence type="ECO:0000313" key="4">
    <source>
        <dbReference type="Proteomes" id="UP000057043"/>
    </source>
</evidence>